<gene>
    <name evidence="5" type="ORF">R3P38DRAFT_1311455</name>
</gene>
<dbReference type="GO" id="GO:0008061">
    <property type="term" value="F:chitin binding"/>
    <property type="evidence" value="ECO:0007669"/>
    <property type="project" value="UniProtKB-KW"/>
</dbReference>
<dbReference type="Pfam" id="PF01476">
    <property type="entry name" value="LysM"/>
    <property type="match status" value="2"/>
</dbReference>
<organism evidence="5 6">
    <name type="scientific">Favolaschia claudopus</name>
    <dbReference type="NCBI Taxonomy" id="2862362"/>
    <lineage>
        <taxon>Eukaryota</taxon>
        <taxon>Fungi</taxon>
        <taxon>Dikarya</taxon>
        <taxon>Basidiomycota</taxon>
        <taxon>Agaricomycotina</taxon>
        <taxon>Agaricomycetes</taxon>
        <taxon>Agaricomycetidae</taxon>
        <taxon>Agaricales</taxon>
        <taxon>Marasmiineae</taxon>
        <taxon>Mycenaceae</taxon>
        <taxon>Favolaschia</taxon>
    </lineage>
</organism>
<reference evidence="5 6" key="1">
    <citation type="journal article" date="2024" name="J Genomics">
        <title>Draft genome sequencing and assembly of Favolaschia claudopus CIRM-BRFM 2984 isolated from oak limbs.</title>
        <authorList>
            <person name="Navarro D."/>
            <person name="Drula E."/>
            <person name="Chaduli D."/>
            <person name="Cazenave R."/>
            <person name="Ahrendt S."/>
            <person name="Wang J."/>
            <person name="Lipzen A."/>
            <person name="Daum C."/>
            <person name="Barry K."/>
            <person name="Grigoriev I.V."/>
            <person name="Favel A."/>
            <person name="Rosso M.N."/>
            <person name="Martin F."/>
        </authorList>
    </citation>
    <scope>NUCLEOTIDE SEQUENCE [LARGE SCALE GENOMIC DNA]</scope>
    <source>
        <strain evidence="5 6">CIRM-BRFM 2984</strain>
    </source>
</reference>
<dbReference type="InterPro" id="IPR036908">
    <property type="entry name" value="RlpA-like_sf"/>
</dbReference>
<evidence type="ECO:0000313" key="6">
    <source>
        <dbReference type="Proteomes" id="UP001362999"/>
    </source>
</evidence>
<dbReference type="PANTHER" id="PTHR34997">
    <property type="entry name" value="AM15"/>
    <property type="match status" value="1"/>
</dbReference>
<dbReference type="AlphaFoldDB" id="A0AAW0AWQ3"/>
<keyword evidence="1" id="KW-0147">Chitin-binding</keyword>
<name>A0AAW0AWQ3_9AGAR</name>
<sequence>MVSYKYIVSLLPLVLAAPVYASPASYNPNAPLQEITKRQCSRTYTVVGGDTCFAIEGKTGVSDADLHASNPSINSGCTNLQIGQVLCLSGGSSGSCTQTYTVVGGDTCSVIESRTGVSDANLHAMNPAINSGCTNLQVGQVLCVSGGSGGGGGGGGGVGGSGTTYTGIATYYNPNGGFGACGSVLQNSDMIVGLGPAHYDGGAHCGKTVAVTYGGKTISVTVADLCPGCQGAEGIDLTEVAMSMLDANYIFDGKITVQWTLPN</sequence>
<feature type="domain" description="LysM" evidence="4">
    <location>
        <begin position="42"/>
        <end position="88"/>
    </location>
</feature>
<dbReference type="InterPro" id="IPR052210">
    <property type="entry name" value="LysM1-like"/>
</dbReference>
<keyword evidence="3" id="KW-0732">Signal</keyword>
<feature type="signal peptide" evidence="3">
    <location>
        <begin position="1"/>
        <end position="16"/>
    </location>
</feature>
<dbReference type="CDD" id="cd22191">
    <property type="entry name" value="DPBB_RlpA_EXP_N-like"/>
    <property type="match status" value="1"/>
</dbReference>
<evidence type="ECO:0000256" key="1">
    <source>
        <dbReference type="ARBA" id="ARBA00022669"/>
    </source>
</evidence>
<dbReference type="SMART" id="SM00257">
    <property type="entry name" value="LysM"/>
    <property type="match status" value="2"/>
</dbReference>
<feature type="chain" id="PRO_5043754420" description="LysM domain-containing protein" evidence="3">
    <location>
        <begin position="17"/>
        <end position="263"/>
    </location>
</feature>
<keyword evidence="2" id="KW-0843">Virulence</keyword>
<proteinExistence type="predicted"/>
<dbReference type="Proteomes" id="UP001362999">
    <property type="component" value="Unassembled WGS sequence"/>
</dbReference>
<protein>
    <recommendedName>
        <fullName evidence="4">LysM domain-containing protein</fullName>
    </recommendedName>
</protein>
<dbReference type="PROSITE" id="PS51782">
    <property type="entry name" value="LYSM"/>
    <property type="match status" value="2"/>
</dbReference>
<evidence type="ECO:0000256" key="2">
    <source>
        <dbReference type="ARBA" id="ARBA00023026"/>
    </source>
</evidence>
<dbReference type="InterPro" id="IPR036779">
    <property type="entry name" value="LysM_dom_sf"/>
</dbReference>
<dbReference type="SUPFAM" id="SSF50685">
    <property type="entry name" value="Barwin-like endoglucanases"/>
    <property type="match status" value="1"/>
</dbReference>
<evidence type="ECO:0000313" key="5">
    <source>
        <dbReference type="EMBL" id="KAK7017655.1"/>
    </source>
</evidence>
<dbReference type="Gene3D" id="2.40.40.10">
    <property type="entry name" value="RlpA-like domain"/>
    <property type="match status" value="1"/>
</dbReference>
<keyword evidence="6" id="KW-1185">Reference proteome</keyword>
<dbReference type="PANTHER" id="PTHR34997:SF1">
    <property type="entry name" value="PEPTIDOGLYCAN-BINDING LYSIN DOMAIN"/>
    <property type="match status" value="1"/>
</dbReference>
<evidence type="ECO:0000259" key="4">
    <source>
        <dbReference type="PROSITE" id="PS51782"/>
    </source>
</evidence>
<dbReference type="CDD" id="cd00118">
    <property type="entry name" value="LysM"/>
    <property type="match status" value="2"/>
</dbReference>
<dbReference type="Gene3D" id="3.10.350.10">
    <property type="entry name" value="LysM domain"/>
    <property type="match status" value="2"/>
</dbReference>
<dbReference type="InterPro" id="IPR018392">
    <property type="entry name" value="LysM"/>
</dbReference>
<evidence type="ECO:0000256" key="3">
    <source>
        <dbReference type="SAM" id="SignalP"/>
    </source>
</evidence>
<dbReference type="SUPFAM" id="SSF54106">
    <property type="entry name" value="LysM domain"/>
    <property type="match status" value="2"/>
</dbReference>
<dbReference type="EMBL" id="JAWWNJ010000047">
    <property type="protein sequence ID" value="KAK7017655.1"/>
    <property type="molecule type" value="Genomic_DNA"/>
</dbReference>
<feature type="domain" description="LysM" evidence="4">
    <location>
        <begin position="98"/>
        <end position="144"/>
    </location>
</feature>
<comment type="caution">
    <text evidence="5">The sequence shown here is derived from an EMBL/GenBank/DDBJ whole genome shotgun (WGS) entry which is preliminary data.</text>
</comment>
<accession>A0AAW0AWQ3</accession>